<reference evidence="1" key="3">
    <citation type="submission" date="2025-09" db="UniProtKB">
        <authorList>
            <consortium name="Ensembl"/>
        </authorList>
    </citation>
    <scope>IDENTIFICATION</scope>
</reference>
<protein>
    <submittedName>
        <fullName evidence="1">Uncharacterized protein</fullName>
    </submittedName>
</protein>
<dbReference type="AlphaFoldDB" id="A0A667XSD4"/>
<name>A0A667XSD4_9TELE</name>
<dbReference type="Proteomes" id="UP000472263">
    <property type="component" value="Chromosome 15"/>
</dbReference>
<accession>A0A667XSD4</accession>
<keyword evidence="2" id="KW-1185">Reference proteome</keyword>
<reference evidence="1" key="1">
    <citation type="submission" date="2019-06" db="EMBL/GenBank/DDBJ databases">
        <authorList>
            <consortium name="Wellcome Sanger Institute Data Sharing"/>
        </authorList>
    </citation>
    <scope>NUCLEOTIDE SEQUENCE [LARGE SCALE GENOMIC DNA]</scope>
</reference>
<proteinExistence type="predicted"/>
<dbReference type="InParanoid" id="A0A667XSD4"/>
<organism evidence="1 2">
    <name type="scientific">Myripristis murdjan</name>
    <name type="common">pinecone soldierfish</name>
    <dbReference type="NCBI Taxonomy" id="586833"/>
    <lineage>
        <taxon>Eukaryota</taxon>
        <taxon>Metazoa</taxon>
        <taxon>Chordata</taxon>
        <taxon>Craniata</taxon>
        <taxon>Vertebrata</taxon>
        <taxon>Euteleostomi</taxon>
        <taxon>Actinopterygii</taxon>
        <taxon>Neopterygii</taxon>
        <taxon>Teleostei</taxon>
        <taxon>Neoteleostei</taxon>
        <taxon>Acanthomorphata</taxon>
        <taxon>Holocentriformes</taxon>
        <taxon>Holocentridae</taxon>
        <taxon>Myripristis</taxon>
    </lineage>
</organism>
<evidence type="ECO:0000313" key="1">
    <source>
        <dbReference type="Ensembl" id="ENSMMDP00005018207.1"/>
    </source>
</evidence>
<reference evidence="1" key="2">
    <citation type="submission" date="2025-08" db="UniProtKB">
        <authorList>
            <consortium name="Ensembl"/>
        </authorList>
    </citation>
    <scope>IDENTIFICATION</scope>
</reference>
<dbReference type="Ensembl" id="ENSMMDT00005018654.1">
    <property type="protein sequence ID" value="ENSMMDP00005018207.1"/>
    <property type="gene ID" value="ENSMMDG00005009109.1"/>
</dbReference>
<sequence>RNTLIRRAASPLLFFSQAALVPSRCRWFLAGSLGAPLCQPGVDVNSVETPGLIRPCPAAAIRTLDLKRPRSETRCKEHHFISILRSTT</sequence>
<evidence type="ECO:0000313" key="2">
    <source>
        <dbReference type="Proteomes" id="UP000472263"/>
    </source>
</evidence>